<reference evidence="2" key="1">
    <citation type="journal article" date="2019" name="Int. J. Syst. Evol. Microbiol.">
        <title>The Global Catalogue of Microorganisms (GCM) 10K type strain sequencing project: providing services to taxonomists for standard genome sequencing and annotation.</title>
        <authorList>
            <consortium name="The Broad Institute Genomics Platform"/>
            <consortium name="The Broad Institute Genome Sequencing Center for Infectious Disease"/>
            <person name="Wu L."/>
            <person name="Ma J."/>
        </authorList>
    </citation>
    <scope>NUCLEOTIDE SEQUENCE [LARGE SCALE GENOMIC DNA]</scope>
    <source>
        <strain evidence="2">CCUG 60525</strain>
    </source>
</reference>
<keyword evidence="2" id="KW-1185">Reference proteome</keyword>
<evidence type="ECO:0000313" key="2">
    <source>
        <dbReference type="Proteomes" id="UP001597048"/>
    </source>
</evidence>
<comment type="caution">
    <text evidence="1">The sequence shown here is derived from an EMBL/GenBank/DDBJ whole genome shotgun (WGS) entry which is preliminary data.</text>
</comment>
<accession>A0ABW3KJD8</accession>
<organism evidence="1 2">
    <name type="scientific">Oceanisphaera ostreae</name>
    <dbReference type="NCBI Taxonomy" id="914151"/>
    <lineage>
        <taxon>Bacteria</taxon>
        <taxon>Pseudomonadati</taxon>
        <taxon>Pseudomonadota</taxon>
        <taxon>Gammaproteobacteria</taxon>
        <taxon>Aeromonadales</taxon>
        <taxon>Aeromonadaceae</taxon>
        <taxon>Oceanisphaera</taxon>
    </lineage>
</organism>
<dbReference type="Pfam" id="PF06097">
    <property type="entry name" value="DUF945"/>
    <property type="match status" value="1"/>
</dbReference>
<gene>
    <name evidence="1" type="ORF">ACFQ1C_13435</name>
</gene>
<sequence length="330" mass="36451">MVKTGPEYRPTEFEVGYTVNHGVTTFLTGASYDVNIINSVMDGNDEMTLTSVLFNGEPITVNGSLGGDSIKGILTVPTAEFSEGRNGLKTKAIVTEFYASDFDDNGSPYVYEVLTKIPFLTFTDRREAFELTGVSLALMSEFDGEKGSGTLSLEVHEASVTKESNSRENEHLELKDLAITMGIDLKDELTSDFALEFDEINIDGQSLSDVEISYTLAGIDSKSIVDIINLGQKAAKEGWSEHRVQKSVEKVLMERADNLLTYNPRLEINRIKAKMNGDLLIDAEGIAKLDASKLPQGFLKSSFEYNRPPNQGRRTNGYNLNIDIDIDMNK</sequence>
<dbReference type="Proteomes" id="UP001597048">
    <property type="component" value="Unassembled WGS sequence"/>
</dbReference>
<dbReference type="RefSeq" id="WP_379559162.1">
    <property type="nucleotide sequence ID" value="NZ_JBHTJS010000054.1"/>
</dbReference>
<evidence type="ECO:0000313" key="1">
    <source>
        <dbReference type="EMBL" id="MFD1009148.1"/>
    </source>
</evidence>
<name>A0ABW3KJD8_9GAMM</name>
<protein>
    <submittedName>
        <fullName evidence="1">DUF945 family protein</fullName>
    </submittedName>
</protein>
<dbReference type="InterPro" id="IPR010352">
    <property type="entry name" value="DUF945"/>
</dbReference>
<dbReference type="EMBL" id="JBHTJS010000054">
    <property type="protein sequence ID" value="MFD1009148.1"/>
    <property type="molecule type" value="Genomic_DNA"/>
</dbReference>
<proteinExistence type="predicted"/>